<reference evidence="2" key="1">
    <citation type="submission" date="2023-04" db="EMBL/GenBank/DDBJ databases">
        <authorList>
            <person name="Vijverberg K."/>
            <person name="Xiong W."/>
            <person name="Schranz E."/>
        </authorList>
    </citation>
    <scope>NUCLEOTIDE SEQUENCE</scope>
</reference>
<keyword evidence="3" id="KW-1185">Reference proteome</keyword>
<name>A0AA36A2Z9_LACSI</name>
<dbReference type="AlphaFoldDB" id="A0AA36A2Z9"/>
<dbReference type="Proteomes" id="UP001177003">
    <property type="component" value="Chromosome 9"/>
</dbReference>
<feature type="region of interest" description="Disordered" evidence="1">
    <location>
        <begin position="192"/>
        <end position="217"/>
    </location>
</feature>
<organism evidence="2 3">
    <name type="scientific">Lactuca saligna</name>
    <name type="common">Willowleaf lettuce</name>
    <dbReference type="NCBI Taxonomy" id="75948"/>
    <lineage>
        <taxon>Eukaryota</taxon>
        <taxon>Viridiplantae</taxon>
        <taxon>Streptophyta</taxon>
        <taxon>Embryophyta</taxon>
        <taxon>Tracheophyta</taxon>
        <taxon>Spermatophyta</taxon>
        <taxon>Magnoliopsida</taxon>
        <taxon>eudicotyledons</taxon>
        <taxon>Gunneridae</taxon>
        <taxon>Pentapetalae</taxon>
        <taxon>asterids</taxon>
        <taxon>campanulids</taxon>
        <taxon>Asterales</taxon>
        <taxon>Asteraceae</taxon>
        <taxon>Cichorioideae</taxon>
        <taxon>Cichorieae</taxon>
        <taxon>Lactucinae</taxon>
        <taxon>Lactuca</taxon>
    </lineage>
</organism>
<dbReference type="EMBL" id="OX465085">
    <property type="protein sequence ID" value="CAI9303033.1"/>
    <property type="molecule type" value="Genomic_DNA"/>
</dbReference>
<evidence type="ECO:0000256" key="1">
    <source>
        <dbReference type="SAM" id="MobiDB-lite"/>
    </source>
</evidence>
<gene>
    <name evidence="2" type="ORF">LSALG_LOCUS41493</name>
</gene>
<sequence>MCDTWSSGKVVKRISLGKGRGRYVGTSAACVCEYKKGTRESCSESANGSLSRSEMDKVGFGSGIHGQYRDRASVDRADSVGRRLRTPEGLFWKGGDSIQEEGQVGAPGGLGELEPDSPSRIADLVAASRLGSTSQIGTRSCCAKKRRAWLKEQQGGHILRIGDTESTLSRTLGGPEYPHVCASRELVKTRRVESGWPRDSSRSNSSGQGGYSTSRRETLEDWRTTRLAESPEELVARRIKYEGFQELLTFRIREVSLLTILYPEGFDCVTGRSDMICVISAINGKVIAMRAMINVLCVVYVYGPEDKMLWAGRRKCYGPEGDYVKGRKAGCVVDRKVLTVTRDGTGSIVHTRGRVKFWRILEKRTLGNYPKETNAGPSQRYEVDRGSQCMEPEKRLFLVFVMLMHS</sequence>
<accession>A0AA36A2Z9</accession>
<protein>
    <submittedName>
        <fullName evidence="2">Uncharacterized protein</fullName>
    </submittedName>
</protein>
<proteinExistence type="predicted"/>
<evidence type="ECO:0000313" key="2">
    <source>
        <dbReference type="EMBL" id="CAI9303033.1"/>
    </source>
</evidence>
<evidence type="ECO:0000313" key="3">
    <source>
        <dbReference type="Proteomes" id="UP001177003"/>
    </source>
</evidence>
<feature type="region of interest" description="Disordered" evidence="1">
    <location>
        <begin position="91"/>
        <end position="117"/>
    </location>
</feature>